<dbReference type="KEGG" id="ahw:NCTC11636_01441"/>
<dbReference type="OrthoDB" id="3336932at2"/>
<dbReference type="Proteomes" id="UP000266895">
    <property type="component" value="Chromosome"/>
</dbReference>
<dbReference type="Pfam" id="PF00144">
    <property type="entry name" value="Beta-lactamase"/>
    <property type="match status" value="1"/>
</dbReference>
<dbReference type="EMBL" id="LR134350">
    <property type="protein sequence ID" value="VEG28253.1"/>
    <property type="molecule type" value="Genomic_DNA"/>
</dbReference>
<evidence type="ECO:0000313" key="2">
    <source>
        <dbReference type="EMBL" id="VEG28253.1"/>
    </source>
</evidence>
<evidence type="ECO:0000259" key="1">
    <source>
        <dbReference type="Pfam" id="PF00144"/>
    </source>
</evidence>
<dbReference type="SUPFAM" id="SSF56601">
    <property type="entry name" value="beta-lactamase/transpeptidase-like"/>
    <property type="match status" value="1"/>
</dbReference>
<gene>
    <name evidence="2" type="primary">pbpE</name>
    <name evidence="2" type="ORF">NCTC11636_01441</name>
</gene>
<proteinExistence type="predicted"/>
<reference evidence="2 3" key="1">
    <citation type="submission" date="2018-12" db="EMBL/GenBank/DDBJ databases">
        <authorList>
            <consortium name="Pathogen Informatics"/>
        </authorList>
    </citation>
    <scope>NUCLEOTIDE SEQUENCE [LARGE SCALE GENOMIC DNA]</scope>
    <source>
        <strain evidence="2 3">NCTC11636</strain>
    </source>
</reference>
<organism evidence="2 3">
    <name type="scientific">Actinomyces howellii</name>
    <dbReference type="NCBI Taxonomy" id="52771"/>
    <lineage>
        <taxon>Bacteria</taxon>
        <taxon>Bacillati</taxon>
        <taxon>Actinomycetota</taxon>
        <taxon>Actinomycetes</taxon>
        <taxon>Actinomycetales</taxon>
        <taxon>Actinomycetaceae</taxon>
        <taxon>Actinomyces</taxon>
    </lineage>
</organism>
<accession>A0A3S4RWP6</accession>
<name>A0A3S4RWP6_9ACTO</name>
<dbReference type="PANTHER" id="PTHR43283:SF15">
    <property type="entry name" value="CONSERVED PROTEIN"/>
    <property type="match status" value="1"/>
</dbReference>
<sequence length="301" mass="30521">MTAPRAGGGCGPLTGDRARAALGALDRFDGPVAVVAAGRGGPGDRDTQGWATLVEAGAVDEVFPLASVTKPIVAWSALVAVERGMLSLEDPADSPGAPPLLPGASIAHLLAHASGVAFDSDAVLAAPGTRRIYSNRGIEILGERLVEATGVPLERWVETAVLEPLGLSTVTVPGSPAHSGTGSARDLAVFAREMASPRLISPSLAAVATAVVIPGLDGVLPGYGRQAPNGFGLGVEVRGAKSPHWTGSANSPATFGHFGQSGSFLWVDPQAGRLAVFLGAEPFGATHRAAWPTLSDQILSL</sequence>
<feature type="domain" description="Beta-lactamase-related" evidence="1">
    <location>
        <begin position="41"/>
        <end position="284"/>
    </location>
</feature>
<evidence type="ECO:0000313" key="3">
    <source>
        <dbReference type="Proteomes" id="UP000266895"/>
    </source>
</evidence>
<dbReference type="Gene3D" id="3.40.710.10">
    <property type="entry name" value="DD-peptidase/beta-lactamase superfamily"/>
    <property type="match status" value="1"/>
</dbReference>
<dbReference type="InterPro" id="IPR012338">
    <property type="entry name" value="Beta-lactam/transpept-like"/>
</dbReference>
<keyword evidence="3" id="KW-1185">Reference proteome</keyword>
<dbReference type="PANTHER" id="PTHR43283">
    <property type="entry name" value="BETA-LACTAMASE-RELATED"/>
    <property type="match status" value="1"/>
</dbReference>
<dbReference type="InterPro" id="IPR001466">
    <property type="entry name" value="Beta-lactam-related"/>
</dbReference>
<protein>
    <submittedName>
        <fullName evidence="2">Penicillin-binding protein E</fullName>
    </submittedName>
</protein>
<dbReference type="InterPro" id="IPR050789">
    <property type="entry name" value="Diverse_Enzym_Activities"/>
</dbReference>
<dbReference type="AlphaFoldDB" id="A0A3S4RWP6"/>
<dbReference type="RefSeq" id="WP_126382523.1">
    <property type="nucleotide sequence ID" value="NZ_LR134350.1"/>
</dbReference>